<dbReference type="Proteomes" id="UP000264492">
    <property type="component" value="Unassembled WGS sequence"/>
</dbReference>
<gene>
    <name evidence="1" type="ORF">DX914_01680</name>
</gene>
<evidence type="ECO:0000313" key="2">
    <source>
        <dbReference type="Proteomes" id="UP000264492"/>
    </source>
</evidence>
<comment type="caution">
    <text evidence="1">The sequence shown here is derived from an EMBL/GenBank/DDBJ whole genome shotgun (WGS) entry which is preliminary data.</text>
</comment>
<dbReference type="EMBL" id="QTSU01000001">
    <property type="protein sequence ID" value="RDZ27900.1"/>
    <property type="molecule type" value="Genomic_DNA"/>
</dbReference>
<evidence type="ECO:0000313" key="1">
    <source>
        <dbReference type="EMBL" id="RDZ27900.1"/>
    </source>
</evidence>
<reference evidence="1 2" key="1">
    <citation type="submission" date="2018-08" db="EMBL/GenBank/DDBJ databases">
        <title>Lysobacter sp. zong2l5, whole genome shotgun sequence.</title>
        <authorList>
            <person name="Zhang X."/>
            <person name="Feng G."/>
            <person name="Zhu H."/>
        </authorList>
    </citation>
    <scope>NUCLEOTIDE SEQUENCE [LARGE SCALE GENOMIC DNA]</scope>
    <source>
        <strain evidence="2">zong2l5</strain>
    </source>
</reference>
<name>A0A371K208_9GAMM</name>
<organism evidence="1 2">
    <name type="scientific">Lysobacter silvisoli</name>
    <dbReference type="NCBI Taxonomy" id="2293254"/>
    <lineage>
        <taxon>Bacteria</taxon>
        <taxon>Pseudomonadati</taxon>
        <taxon>Pseudomonadota</taxon>
        <taxon>Gammaproteobacteria</taxon>
        <taxon>Lysobacterales</taxon>
        <taxon>Lysobacteraceae</taxon>
        <taxon>Lysobacter</taxon>
    </lineage>
</organism>
<accession>A0A371K208</accession>
<dbReference type="AlphaFoldDB" id="A0A371K208"/>
<keyword evidence="2" id="KW-1185">Reference proteome</keyword>
<proteinExistence type="predicted"/>
<sequence length="225" mass="24976">MFVLLALCAPFAQAQQIGLQNHGTYVYDFYNGLARIRNLTSTGWTQLPNHPYEPLWFHYGVQNATPPAGTTTQAMRFWFRSDGYFTQSPNEHLAVMIKGTWTPDNPKTPQSEAFIQGRGLLMGATSPASSAVELWGGTQSTVPPASWSSGLQDYTWYLVTLHVNAVGVGYDIRDTAGNIVHSHSLADTWYPNLPTHQAGWFIAATNGGGNTNWSLTFSDVQIWWF</sequence>
<protein>
    <submittedName>
        <fullName evidence="1">Uncharacterized protein</fullName>
    </submittedName>
</protein>